<evidence type="ECO:0000256" key="3">
    <source>
        <dbReference type="ARBA" id="ARBA00023015"/>
    </source>
</evidence>
<evidence type="ECO:0000256" key="4">
    <source>
        <dbReference type="ARBA" id="ARBA00023125"/>
    </source>
</evidence>
<name>A0A2T3FLU9_9CLOT</name>
<keyword evidence="7" id="KW-0032">Aminotransferase</keyword>
<dbReference type="InterPro" id="IPR004839">
    <property type="entry name" value="Aminotransferase_I/II_large"/>
</dbReference>
<gene>
    <name evidence="7" type="ORF">C7U56_13585</name>
</gene>
<keyword evidence="2" id="KW-0663">Pyridoxal phosphate</keyword>
<dbReference type="PANTHER" id="PTHR46577">
    <property type="entry name" value="HTH-TYPE TRANSCRIPTIONAL REGULATORY PROTEIN GABR"/>
    <property type="match status" value="1"/>
</dbReference>
<dbReference type="Gene3D" id="1.10.10.10">
    <property type="entry name" value="Winged helix-like DNA-binding domain superfamily/Winged helix DNA-binding domain"/>
    <property type="match status" value="1"/>
</dbReference>
<dbReference type="Gene3D" id="3.40.640.10">
    <property type="entry name" value="Type I PLP-dependent aspartate aminotransferase-like (Major domain)"/>
    <property type="match status" value="1"/>
</dbReference>
<dbReference type="InterPro" id="IPR036390">
    <property type="entry name" value="WH_DNA-bd_sf"/>
</dbReference>
<evidence type="ECO:0000259" key="6">
    <source>
        <dbReference type="PROSITE" id="PS50949"/>
    </source>
</evidence>
<evidence type="ECO:0000313" key="7">
    <source>
        <dbReference type="EMBL" id="PST36254.1"/>
    </source>
</evidence>
<dbReference type="GO" id="GO:0008483">
    <property type="term" value="F:transaminase activity"/>
    <property type="evidence" value="ECO:0007669"/>
    <property type="project" value="UniProtKB-KW"/>
</dbReference>
<dbReference type="Pfam" id="PF00155">
    <property type="entry name" value="Aminotran_1_2"/>
    <property type="match status" value="1"/>
</dbReference>
<keyword evidence="3" id="KW-0805">Transcription regulation</keyword>
<dbReference type="InterPro" id="IPR051446">
    <property type="entry name" value="HTH_trans_reg/aminotransferase"/>
</dbReference>
<comment type="caution">
    <text evidence="7">The sequence shown here is derived from an EMBL/GenBank/DDBJ whole genome shotgun (WGS) entry which is preliminary data.</text>
</comment>
<reference evidence="7 8" key="1">
    <citation type="submission" date="2018-03" db="EMBL/GenBank/DDBJ databases">
        <title>Lachnoclostridium SNUG30386 gen.nov., sp.nov., isolated from human faeces.</title>
        <authorList>
            <person name="Seo B."/>
            <person name="Jeon K."/>
            <person name="Ko G."/>
        </authorList>
    </citation>
    <scope>NUCLEOTIDE SEQUENCE [LARGE SCALE GENOMIC DNA]</scope>
    <source>
        <strain evidence="7 8">SNUG30386</strain>
    </source>
</reference>
<dbReference type="GO" id="GO:0003700">
    <property type="term" value="F:DNA-binding transcription factor activity"/>
    <property type="evidence" value="ECO:0007669"/>
    <property type="project" value="InterPro"/>
</dbReference>
<dbReference type="InterPro" id="IPR015424">
    <property type="entry name" value="PyrdxlP-dep_Trfase"/>
</dbReference>
<dbReference type="SMART" id="SM00345">
    <property type="entry name" value="HTH_GNTR"/>
    <property type="match status" value="1"/>
</dbReference>
<evidence type="ECO:0000256" key="1">
    <source>
        <dbReference type="ARBA" id="ARBA00005384"/>
    </source>
</evidence>
<dbReference type="SUPFAM" id="SSF53383">
    <property type="entry name" value="PLP-dependent transferases"/>
    <property type="match status" value="1"/>
</dbReference>
<organism evidence="7 8">
    <name type="scientific">Clostridium fessum</name>
    <dbReference type="NCBI Taxonomy" id="2126740"/>
    <lineage>
        <taxon>Bacteria</taxon>
        <taxon>Bacillati</taxon>
        <taxon>Bacillota</taxon>
        <taxon>Clostridia</taxon>
        <taxon>Eubacteriales</taxon>
        <taxon>Clostridiaceae</taxon>
        <taxon>Clostridium</taxon>
    </lineage>
</organism>
<proteinExistence type="inferred from homology"/>
<keyword evidence="7" id="KW-0808">Transferase</keyword>
<feature type="domain" description="HTH gntR-type" evidence="6">
    <location>
        <begin position="10"/>
        <end position="78"/>
    </location>
</feature>
<dbReference type="GO" id="GO:0030170">
    <property type="term" value="F:pyridoxal phosphate binding"/>
    <property type="evidence" value="ECO:0007669"/>
    <property type="project" value="InterPro"/>
</dbReference>
<dbReference type="CDD" id="cd07377">
    <property type="entry name" value="WHTH_GntR"/>
    <property type="match status" value="1"/>
</dbReference>
<dbReference type="InterPro" id="IPR000524">
    <property type="entry name" value="Tscrpt_reg_HTH_GntR"/>
</dbReference>
<keyword evidence="8" id="KW-1185">Reference proteome</keyword>
<dbReference type="Proteomes" id="UP000241048">
    <property type="component" value="Unassembled WGS sequence"/>
</dbReference>
<dbReference type="RefSeq" id="WP_107001664.1">
    <property type="nucleotide sequence ID" value="NZ_JAQDZI010000014.1"/>
</dbReference>
<dbReference type="PANTHER" id="PTHR46577:SF1">
    <property type="entry name" value="HTH-TYPE TRANSCRIPTIONAL REGULATORY PROTEIN GABR"/>
    <property type="match status" value="1"/>
</dbReference>
<dbReference type="GO" id="GO:0003677">
    <property type="term" value="F:DNA binding"/>
    <property type="evidence" value="ECO:0007669"/>
    <property type="project" value="UniProtKB-KW"/>
</dbReference>
<evidence type="ECO:0000256" key="2">
    <source>
        <dbReference type="ARBA" id="ARBA00022898"/>
    </source>
</evidence>
<dbReference type="CDD" id="cd00609">
    <property type="entry name" value="AAT_like"/>
    <property type="match status" value="1"/>
</dbReference>
<dbReference type="Pfam" id="PF00392">
    <property type="entry name" value="GntR"/>
    <property type="match status" value="1"/>
</dbReference>
<dbReference type="EMBL" id="PYLO01000005">
    <property type="protein sequence ID" value="PST36254.1"/>
    <property type="molecule type" value="Genomic_DNA"/>
</dbReference>
<dbReference type="PROSITE" id="PS50949">
    <property type="entry name" value="HTH_GNTR"/>
    <property type="match status" value="1"/>
</dbReference>
<keyword evidence="5" id="KW-0804">Transcription</keyword>
<accession>A0A2T3FLU9</accession>
<keyword evidence="4" id="KW-0238">DNA-binding</keyword>
<dbReference type="InterPro" id="IPR015421">
    <property type="entry name" value="PyrdxlP-dep_Trfase_major"/>
</dbReference>
<evidence type="ECO:0000256" key="5">
    <source>
        <dbReference type="ARBA" id="ARBA00023163"/>
    </source>
</evidence>
<dbReference type="SUPFAM" id="SSF46785">
    <property type="entry name" value="Winged helix' DNA-binding domain"/>
    <property type="match status" value="1"/>
</dbReference>
<comment type="similarity">
    <text evidence="1">In the C-terminal section; belongs to the class-I pyridoxal-phosphate-dependent aminotransferase family.</text>
</comment>
<dbReference type="AlphaFoldDB" id="A0A2T3FLU9"/>
<protein>
    <submittedName>
        <fullName evidence="7">PLP-dependent aminotransferase family protein</fullName>
    </submittedName>
</protein>
<evidence type="ECO:0000313" key="8">
    <source>
        <dbReference type="Proteomes" id="UP000241048"/>
    </source>
</evidence>
<sequence length="500" mass="57203">MELNLSEPGQSRYLRVYEYYKELIVSGQMKPGAKLPSIRKCSLQLQLSRTTVETAYMLLAADGYIISRPQSGFYVTDAVLAAANREEIEHGVPHQEERPEIRYDFASSNVDRESFQFDLWRRYVKSALRQDERLLSYGEPQGEREFREALCAYLGRHRNVICTPDSIVVGAGVQSLLHILCPMLRERDSVWFFNPSFRQGRQIFEDYGFWTGDIREYWEKTEMRTGSFKMDLCGTEKSDVCAKEMKTMPFEQTSEAMKSTGKSVCYLTPSQMTVWGEVMPVGDRMKLLKDAAREDMLIIEDDYNSEFRYYNRPTPSLQGLSGGRGVVYLGTFSRLLLPSIRMSYMVLPPDLLKRYQERGRFYNQTASKAEQIALCQFIRDGHLESQIRKSKKLYAAKAKCLCDAVRRIFGEKARTHLGDAGFLVLMELDSPLTSAEIAGRAAQAGVAVRPVESVGSLLEKQEHHFQEGYPKLLLSCASMGAERYEEALEVLKEVVYKKEK</sequence>
<dbReference type="InterPro" id="IPR036388">
    <property type="entry name" value="WH-like_DNA-bd_sf"/>
</dbReference>